<feature type="region of interest" description="Disordered" evidence="1">
    <location>
        <begin position="1"/>
        <end position="32"/>
    </location>
</feature>
<sequence length="951" mass="101245">MGRSSRFTFPLPRRKSKPAPEPSISGPLSKAQRTLGTADINIDALSRDSGRQWDTTSNSGISISISESTASHAAHTARRGDTQGRWEDESAIIPRTLGAGGQGGSVAGFGTNDMMTDASSLRRRESSSTIVSFYDKSKLPLSISQQTSASAIARGLPPKASSILDVDGTLSSPKKIKKKPSRLDLSYLLPKSRSAKHQTPRPDSSNGRVLGHDIVALSPSVLSVSQGIDPRSIRQLSGNSTTVQSSELAKARAAASTANLPNLYDHYEQRSFQTIAKKELDMTTDESRSSSRSPSHALPLQSTSTNDYLSPSSKSPRRAPFSGNSTPAMPLSGPDTPVPSLATPSSLVSPPADYAASVSSRHTRTSKASKRTDRSLVDFDLHQSSVLSLSSDSEDDYTDAPKPFISTTRRPSADSSQSPTSVGSMSLPKASRSPPSDATRARPPRPDRLTPGNNNHLSRVESVPDIAVSSSQPRISERTSSLSISSATTKTSHSMRSLSRLSLASTVTARSATAGSKLSPSPRSSSGVSGVHEARAITMTPAQTPHYHSNYYHNQQAAPRRSSQSSTASDLGRGSLSPTSIDHYLQSPNKPLSLDEMSIRSGKSMASVASSVGSPGLSSPLGNTSHNGRLMTVTRQEEMLLAALRLKRARMRENIIAELEAENDSASEEVLFQHLQPQPQPYQYLRGRENPHQAPNQPLPPPPKNRSSLDRRSSSSRQGSRRASSNPGGLAPLHEAPGAPALGHQQQQQLTLVSPRAGAIAFETSDESSLSDAERGRILLYYDRPMEKIDDTFDTAEPSPDLSDFMDYDDGNSEDLPLHTPSDLGAGSGSGAGFRNLRKPPRLSLPVPAMAHGNTAAQGRYVGESVSARRGTPNKQNHGEDLHVRIVGDANDGGGIPEDDVSAGIPRPDSPISPAETSLPMATALSRKKQVRLSAVGYVPGIEVGLWADDG</sequence>
<feature type="compositionally biased region" description="Low complexity" evidence="1">
    <location>
        <begin position="478"/>
        <end position="499"/>
    </location>
</feature>
<organism evidence="2 3">
    <name type="scientific">Phialemonium atrogriseum</name>
    <dbReference type="NCBI Taxonomy" id="1093897"/>
    <lineage>
        <taxon>Eukaryota</taxon>
        <taxon>Fungi</taxon>
        <taxon>Dikarya</taxon>
        <taxon>Ascomycota</taxon>
        <taxon>Pezizomycotina</taxon>
        <taxon>Sordariomycetes</taxon>
        <taxon>Sordariomycetidae</taxon>
        <taxon>Cephalothecales</taxon>
        <taxon>Cephalothecaceae</taxon>
        <taxon>Phialemonium</taxon>
    </lineage>
</organism>
<dbReference type="RefSeq" id="XP_060288177.1">
    <property type="nucleotide sequence ID" value="XM_060425841.1"/>
</dbReference>
<protein>
    <submittedName>
        <fullName evidence="2">Uncharacterized protein</fullName>
    </submittedName>
</protein>
<feature type="region of interest" description="Disordered" evidence="1">
    <location>
        <begin position="682"/>
        <end position="752"/>
    </location>
</feature>
<feature type="compositionally biased region" description="Polar residues" evidence="1">
    <location>
        <begin position="405"/>
        <end position="424"/>
    </location>
</feature>
<feature type="compositionally biased region" description="Gly residues" evidence="1">
    <location>
        <begin position="98"/>
        <end position="107"/>
    </location>
</feature>
<feature type="region of interest" description="Disordered" evidence="1">
    <location>
        <begin position="791"/>
        <end position="840"/>
    </location>
</feature>
<feature type="compositionally biased region" description="Low complexity" evidence="1">
    <location>
        <begin position="519"/>
        <end position="531"/>
    </location>
</feature>
<dbReference type="Proteomes" id="UP001244011">
    <property type="component" value="Unassembled WGS sequence"/>
</dbReference>
<evidence type="ECO:0000313" key="3">
    <source>
        <dbReference type="Proteomes" id="UP001244011"/>
    </source>
</evidence>
<feature type="compositionally biased region" description="Polar residues" evidence="1">
    <location>
        <begin position="300"/>
        <end position="314"/>
    </location>
</feature>
<feature type="compositionally biased region" description="Low complexity" evidence="1">
    <location>
        <begin position="55"/>
        <end position="74"/>
    </location>
</feature>
<name>A0AAJ0CB38_9PEZI</name>
<accession>A0AAJ0CB38</accession>
<feature type="compositionally biased region" description="Low complexity" evidence="1">
    <location>
        <begin position="601"/>
        <end position="622"/>
    </location>
</feature>
<gene>
    <name evidence="2" type="ORF">QBC33DRAFT_511445</name>
</gene>
<keyword evidence="3" id="KW-1185">Reference proteome</keyword>
<feature type="region of interest" description="Disordered" evidence="1">
    <location>
        <begin position="46"/>
        <end position="111"/>
    </location>
</feature>
<evidence type="ECO:0000256" key="1">
    <source>
        <dbReference type="SAM" id="MobiDB-lite"/>
    </source>
</evidence>
<evidence type="ECO:0000313" key="2">
    <source>
        <dbReference type="EMBL" id="KAK1771964.1"/>
    </source>
</evidence>
<feature type="compositionally biased region" description="Acidic residues" evidence="1">
    <location>
        <begin position="804"/>
        <end position="813"/>
    </location>
</feature>
<feature type="region of interest" description="Disordered" evidence="1">
    <location>
        <begin position="281"/>
        <end position="372"/>
    </location>
</feature>
<feature type="compositionally biased region" description="Low complexity" evidence="1">
    <location>
        <begin position="555"/>
        <end position="569"/>
    </location>
</feature>
<feature type="compositionally biased region" description="Polar residues" evidence="1">
    <location>
        <begin position="576"/>
        <end position="590"/>
    </location>
</feature>
<feature type="region of interest" description="Disordered" evidence="1">
    <location>
        <begin position="511"/>
        <end position="531"/>
    </location>
</feature>
<feature type="compositionally biased region" description="Low complexity" evidence="1">
    <location>
        <begin position="715"/>
        <end position="725"/>
    </location>
</feature>
<feature type="region of interest" description="Disordered" evidence="1">
    <location>
        <begin position="181"/>
        <end position="209"/>
    </location>
</feature>
<proteinExistence type="predicted"/>
<comment type="caution">
    <text evidence="2">The sequence shown here is derived from an EMBL/GenBank/DDBJ whole genome shotgun (WGS) entry which is preliminary data.</text>
</comment>
<feature type="compositionally biased region" description="Basic and acidic residues" evidence="1">
    <location>
        <begin position="78"/>
        <end position="88"/>
    </location>
</feature>
<dbReference type="AlphaFoldDB" id="A0AAJ0CB38"/>
<feature type="region of interest" description="Disordered" evidence="1">
    <location>
        <begin position="554"/>
        <end position="628"/>
    </location>
</feature>
<dbReference type="EMBL" id="MU838998">
    <property type="protein sequence ID" value="KAK1771964.1"/>
    <property type="molecule type" value="Genomic_DNA"/>
</dbReference>
<reference evidence="2" key="1">
    <citation type="submission" date="2023-06" db="EMBL/GenBank/DDBJ databases">
        <title>Genome-scale phylogeny and comparative genomics of the fungal order Sordariales.</title>
        <authorList>
            <consortium name="Lawrence Berkeley National Laboratory"/>
            <person name="Hensen N."/>
            <person name="Bonometti L."/>
            <person name="Westerberg I."/>
            <person name="Brannstrom I.O."/>
            <person name="Guillou S."/>
            <person name="Cros-Aarteil S."/>
            <person name="Calhoun S."/>
            <person name="Haridas S."/>
            <person name="Kuo A."/>
            <person name="Mondo S."/>
            <person name="Pangilinan J."/>
            <person name="Riley R."/>
            <person name="Labutti K."/>
            <person name="Andreopoulos B."/>
            <person name="Lipzen A."/>
            <person name="Chen C."/>
            <person name="Yanf M."/>
            <person name="Daum C."/>
            <person name="Ng V."/>
            <person name="Clum A."/>
            <person name="Steindorff A."/>
            <person name="Ohm R."/>
            <person name="Martin F."/>
            <person name="Silar P."/>
            <person name="Natvig D."/>
            <person name="Lalanne C."/>
            <person name="Gautier V."/>
            <person name="Ament-Velasquez S.L."/>
            <person name="Kruys A."/>
            <person name="Hutchinson M.I."/>
            <person name="Powell A.J."/>
            <person name="Barry K."/>
            <person name="Miller A.N."/>
            <person name="Grigoriev I.V."/>
            <person name="Debuchy R."/>
            <person name="Gladieux P."/>
            <person name="Thoren M.H."/>
            <person name="Johannesson H."/>
        </authorList>
    </citation>
    <scope>NUCLEOTIDE SEQUENCE</scope>
    <source>
        <strain evidence="2">8032-3</strain>
    </source>
</reference>
<feature type="region of interest" description="Disordered" evidence="1">
    <location>
        <begin position="388"/>
        <end position="499"/>
    </location>
</feature>
<dbReference type="GeneID" id="85309028"/>